<proteinExistence type="predicted"/>
<dbReference type="InterPro" id="IPR023753">
    <property type="entry name" value="FAD/NAD-binding_dom"/>
</dbReference>
<dbReference type="Pfam" id="PF07992">
    <property type="entry name" value="Pyr_redox_2"/>
    <property type="match status" value="1"/>
</dbReference>
<dbReference type="PANTHER" id="PTHR10632:SF2">
    <property type="entry name" value="SULFIDE:QUINONE OXIDOREDUCTASE, MITOCHONDRIAL"/>
    <property type="match status" value="1"/>
</dbReference>
<sequence length="449" mass="50010">MLSKSIISSRFSHIPCGTVGMISPQAFSTTASREEKKSYKLVVVGGGSGGITMSAKFGSKLGKGNTAIIEPMETHYYQPYWTLVGGGLKNVENSGRPMKSVIPKTVDWIKDRVVSFEPDKNVVHTQNGHEVSYEYMIVSMGIKLDFQKIKGLPEAFQTPGVCSNYSLHTVTKTPQAMKDFKEGNAVFTLPNTPIKCAGAPQKVMYLTDAYMRKVGKRDKANFIYNTALGVMFSAPKYAAELLEVAKDKGIAVNFQHNLIEVNSVKKEATFEKLSSDKEPKETVTYPYEMLHVTPPMSTPEQLQKSPLVDASGYLTVNKHTLQHVKYPNIFGIGDCTNVPTSKTAAAIASQSGVLRKNLKAVMAGQPLPGQYNGYTSCPLITGYNKCILAEFDFDLKPLETFPFDQGKESRLMWHVKKDFMSPLYWHLLLNGWWEGPWLFRKLFHLGMSR</sequence>
<dbReference type="Gene3D" id="3.50.50.60">
    <property type="entry name" value="FAD/NAD(P)-binding domain"/>
    <property type="match status" value="2"/>
</dbReference>
<evidence type="ECO:0000313" key="2">
    <source>
        <dbReference type="Proteomes" id="UP000694941"/>
    </source>
</evidence>
<keyword evidence="2" id="KW-1185">Reference proteome</keyword>
<organism evidence="2 3">
    <name type="scientific">Limulus polyphemus</name>
    <name type="common">Atlantic horseshoe crab</name>
    <dbReference type="NCBI Taxonomy" id="6850"/>
    <lineage>
        <taxon>Eukaryota</taxon>
        <taxon>Metazoa</taxon>
        <taxon>Ecdysozoa</taxon>
        <taxon>Arthropoda</taxon>
        <taxon>Chelicerata</taxon>
        <taxon>Merostomata</taxon>
        <taxon>Xiphosura</taxon>
        <taxon>Limulidae</taxon>
        <taxon>Limulus</taxon>
    </lineage>
</organism>
<gene>
    <name evidence="3" type="primary">LOC106465023</name>
</gene>
<dbReference type="GeneID" id="106465023"/>
<evidence type="ECO:0000259" key="1">
    <source>
        <dbReference type="Pfam" id="PF07992"/>
    </source>
</evidence>
<protein>
    <submittedName>
        <fullName evidence="3">Sulfide:quinone oxidoreductase, mitochondrial-like</fullName>
    </submittedName>
</protein>
<dbReference type="SUPFAM" id="SSF51905">
    <property type="entry name" value="FAD/NAD(P)-binding domain"/>
    <property type="match status" value="1"/>
</dbReference>
<feature type="domain" description="FAD/NAD(P)-binding" evidence="1">
    <location>
        <begin position="39"/>
        <end position="157"/>
    </location>
</feature>
<reference evidence="3" key="1">
    <citation type="submission" date="2025-08" db="UniProtKB">
        <authorList>
            <consortium name="RefSeq"/>
        </authorList>
    </citation>
    <scope>IDENTIFICATION</scope>
    <source>
        <tissue evidence="3">Muscle</tissue>
    </source>
</reference>
<dbReference type="PANTHER" id="PTHR10632">
    <property type="entry name" value="SULFIDE:QUINONE OXIDOREDUCTASE"/>
    <property type="match status" value="1"/>
</dbReference>
<accession>A0ABM1BF07</accession>
<dbReference type="InterPro" id="IPR015904">
    <property type="entry name" value="Sulphide_quinone_reductase"/>
</dbReference>
<name>A0ABM1BF07_LIMPO</name>
<dbReference type="Proteomes" id="UP000694941">
    <property type="component" value="Unplaced"/>
</dbReference>
<dbReference type="InterPro" id="IPR036188">
    <property type="entry name" value="FAD/NAD-bd_sf"/>
</dbReference>
<evidence type="ECO:0000313" key="3">
    <source>
        <dbReference type="RefSeq" id="XP_013780666.1"/>
    </source>
</evidence>
<dbReference type="RefSeq" id="XP_013780666.1">
    <property type="nucleotide sequence ID" value="XM_013925212.2"/>
</dbReference>